<dbReference type="RefSeq" id="WP_244707147.1">
    <property type="nucleotide sequence ID" value="NZ_BAAADN010000029.1"/>
</dbReference>
<protein>
    <submittedName>
        <fullName evidence="2">Uncharacterized protein</fullName>
    </submittedName>
</protein>
<dbReference type="Proteomes" id="UP001500962">
    <property type="component" value="Unassembled WGS sequence"/>
</dbReference>
<evidence type="ECO:0000313" key="4">
    <source>
        <dbReference type="Proteomes" id="UP000830542"/>
    </source>
</evidence>
<reference evidence="2" key="3">
    <citation type="submission" date="2023-12" db="EMBL/GenBank/DDBJ databases">
        <authorList>
            <person name="Sun Q."/>
            <person name="Inoue M."/>
        </authorList>
    </citation>
    <scope>NUCLEOTIDE SEQUENCE</scope>
    <source>
        <strain evidence="2">JCM 12289</strain>
    </source>
</reference>
<evidence type="ECO:0000313" key="3">
    <source>
        <dbReference type="EMBL" id="UOO97495.1"/>
    </source>
</evidence>
<evidence type="ECO:0000313" key="5">
    <source>
        <dbReference type="Proteomes" id="UP001500962"/>
    </source>
</evidence>
<dbReference type="KEGG" id="hdo:MUK72_18700"/>
<dbReference type="EMBL" id="CP095009">
    <property type="protein sequence ID" value="UOO97495.1"/>
    <property type="molecule type" value="Genomic_DNA"/>
</dbReference>
<organism evidence="2 5">
    <name type="scientific">Halococcus dombrowskii</name>
    <dbReference type="NCBI Taxonomy" id="179637"/>
    <lineage>
        <taxon>Archaea</taxon>
        <taxon>Methanobacteriati</taxon>
        <taxon>Methanobacteriota</taxon>
        <taxon>Stenosarchaea group</taxon>
        <taxon>Halobacteria</taxon>
        <taxon>Halobacteriales</taxon>
        <taxon>Halococcaceae</taxon>
        <taxon>Halococcus</taxon>
    </lineage>
</organism>
<keyword evidence="3" id="KW-0614">Plasmid</keyword>
<feature type="coiled-coil region" evidence="1">
    <location>
        <begin position="93"/>
        <end position="145"/>
    </location>
</feature>
<evidence type="ECO:0000313" key="2">
    <source>
        <dbReference type="EMBL" id="GAA0462935.1"/>
    </source>
</evidence>
<dbReference type="Proteomes" id="UP000830542">
    <property type="component" value="Plasmid unnamed4"/>
</dbReference>
<proteinExistence type="predicted"/>
<dbReference type="AlphaFoldDB" id="A0AAV3SH15"/>
<dbReference type="GeneID" id="71763922"/>
<keyword evidence="4" id="KW-1185">Reference proteome</keyword>
<keyword evidence="1" id="KW-0175">Coiled coil</keyword>
<reference evidence="3" key="2">
    <citation type="submission" date="2022-04" db="EMBL/GenBank/DDBJ databases">
        <title>Sequencing and genomic assembly of Halococcus dombrowskii.</title>
        <authorList>
            <person name="Lim S.W."/>
            <person name="MacLea K.S."/>
        </authorList>
    </citation>
    <scope>NUCLEOTIDE SEQUENCE</scope>
    <source>
        <strain evidence="3">H4</strain>
        <plasmid evidence="3">unnamed4</plasmid>
    </source>
</reference>
<sequence>MRHDQEILRALLENEGSANTTELRALTGINDNNPINYRYNNKLVPRGLVELTQPDSEANELLPQVATLTPHGEAVAETVIEQRGETTNIGDAVEQFNARLTRVESQIDRLDADSDGDAPADPAALNELQEQVDDLDGKLEALRQSMVRFRDYLNARDDGGYSEWAEQKQGDNS</sequence>
<reference evidence="2" key="1">
    <citation type="journal article" date="2014" name="Int. J. Syst. Evol. Microbiol.">
        <title>Complete genome sequence of Corynebacterium casei LMG S-19264T (=DSM 44701T), isolated from a smear-ripened cheese.</title>
        <authorList>
            <consortium name="US DOE Joint Genome Institute (JGI-PGF)"/>
            <person name="Walter F."/>
            <person name="Albersmeier A."/>
            <person name="Kalinowski J."/>
            <person name="Ruckert C."/>
        </authorList>
    </citation>
    <scope>NUCLEOTIDE SEQUENCE</scope>
    <source>
        <strain evidence="2">JCM 12289</strain>
    </source>
</reference>
<dbReference type="Gene3D" id="1.20.1270.70">
    <property type="entry name" value="Designed single chain three-helix bundle"/>
    <property type="match status" value="1"/>
</dbReference>
<geneLocation type="plasmid" evidence="3 4">
    <name>unnamed4</name>
</geneLocation>
<evidence type="ECO:0000256" key="1">
    <source>
        <dbReference type="SAM" id="Coils"/>
    </source>
</evidence>
<gene>
    <name evidence="2" type="ORF">GCM10008985_19550</name>
    <name evidence="3" type="ORF">MUK72_18700</name>
</gene>
<accession>A0AAV3SH15</accession>
<dbReference type="EMBL" id="BAAADN010000029">
    <property type="protein sequence ID" value="GAA0462935.1"/>
    <property type="molecule type" value="Genomic_DNA"/>
</dbReference>
<name>A0AAV3SH15_HALDO</name>